<proteinExistence type="predicted"/>
<accession>A0A8J3UG55</accession>
<comment type="caution">
    <text evidence="2">The sequence shown here is derived from an EMBL/GenBank/DDBJ whole genome shotgun (WGS) entry which is preliminary data.</text>
</comment>
<keyword evidence="3" id="KW-1185">Reference proteome</keyword>
<evidence type="ECO:0000259" key="1">
    <source>
        <dbReference type="Pfam" id="PF13577"/>
    </source>
</evidence>
<sequence length="157" mass="16881">MSGSSSARPADDPLSSHRAIENLIATYAALVDEGDFAGLGALFADATFAGSTSASGRHAVEKMFRDTLIVYEDGTPRTKHVTSNIAIEVDEVAGTAGSHSYVTVLQALPDFALQPIAAGRYHDRFECRDGHWRFVERNVRIDLVGDVSRHLRPAAGP</sequence>
<organism evidence="2 3">
    <name type="scientific">Planotetraspora phitsanulokensis</name>
    <dbReference type="NCBI Taxonomy" id="575192"/>
    <lineage>
        <taxon>Bacteria</taxon>
        <taxon>Bacillati</taxon>
        <taxon>Actinomycetota</taxon>
        <taxon>Actinomycetes</taxon>
        <taxon>Streptosporangiales</taxon>
        <taxon>Streptosporangiaceae</taxon>
        <taxon>Planotetraspora</taxon>
    </lineage>
</organism>
<dbReference type="InterPro" id="IPR037401">
    <property type="entry name" value="SnoaL-like"/>
</dbReference>
<dbReference type="Gene3D" id="3.10.450.50">
    <property type="match status" value="1"/>
</dbReference>
<name>A0A8J3UG55_9ACTN</name>
<feature type="domain" description="SnoaL-like" evidence="1">
    <location>
        <begin position="14"/>
        <end position="138"/>
    </location>
</feature>
<dbReference type="Proteomes" id="UP000622547">
    <property type="component" value="Unassembled WGS sequence"/>
</dbReference>
<reference evidence="2 3" key="1">
    <citation type="submission" date="2021-01" db="EMBL/GenBank/DDBJ databases">
        <title>Whole genome shotgun sequence of Planotetraspora phitsanulokensis NBRC 104273.</title>
        <authorList>
            <person name="Komaki H."/>
            <person name="Tamura T."/>
        </authorList>
    </citation>
    <scope>NUCLEOTIDE SEQUENCE [LARGE SCALE GENOMIC DNA]</scope>
    <source>
        <strain evidence="2 3">NBRC 104273</strain>
    </source>
</reference>
<dbReference type="RefSeq" id="WP_204078108.1">
    <property type="nucleotide sequence ID" value="NZ_BOOP01000046.1"/>
</dbReference>
<protein>
    <recommendedName>
        <fullName evidence="1">SnoaL-like domain-containing protein</fullName>
    </recommendedName>
</protein>
<dbReference type="SUPFAM" id="SSF54427">
    <property type="entry name" value="NTF2-like"/>
    <property type="match status" value="1"/>
</dbReference>
<evidence type="ECO:0000313" key="2">
    <source>
        <dbReference type="EMBL" id="GII42691.1"/>
    </source>
</evidence>
<dbReference type="InterPro" id="IPR032710">
    <property type="entry name" value="NTF2-like_dom_sf"/>
</dbReference>
<dbReference type="EMBL" id="BOOP01000046">
    <property type="protein sequence ID" value="GII42691.1"/>
    <property type="molecule type" value="Genomic_DNA"/>
</dbReference>
<dbReference type="Pfam" id="PF13577">
    <property type="entry name" value="SnoaL_4"/>
    <property type="match status" value="1"/>
</dbReference>
<dbReference type="AlphaFoldDB" id="A0A8J3UG55"/>
<evidence type="ECO:0000313" key="3">
    <source>
        <dbReference type="Proteomes" id="UP000622547"/>
    </source>
</evidence>
<gene>
    <name evidence="2" type="ORF">Pph01_76940</name>
</gene>